<feature type="region of interest" description="Disordered" evidence="7">
    <location>
        <begin position="663"/>
        <end position="690"/>
    </location>
</feature>
<keyword evidence="9" id="KW-1185">Reference proteome</keyword>
<dbReference type="SMART" id="SM00185">
    <property type="entry name" value="ARM"/>
    <property type="match status" value="7"/>
</dbReference>
<dbReference type="Pfam" id="PF00514">
    <property type="entry name" value="Arm"/>
    <property type="match status" value="3"/>
</dbReference>
<evidence type="ECO:0000313" key="9">
    <source>
        <dbReference type="Proteomes" id="UP001591681"/>
    </source>
</evidence>
<feature type="repeat" description="ARM" evidence="6">
    <location>
        <begin position="1005"/>
        <end position="1043"/>
    </location>
</feature>
<dbReference type="InterPro" id="IPR000225">
    <property type="entry name" value="Armadillo"/>
</dbReference>
<dbReference type="InterPro" id="IPR028435">
    <property type="entry name" value="Plakophilin/d_Catenin"/>
</dbReference>
<evidence type="ECO:0000256" key="6">
    <source>
        <dbReference type="PROSITE-ProRule" id="PRU00259"/>
    </source>
</evidence>
<sequence length="1553" mass="165801">MESGTEDPQGFAVLTRAAQHGQALGSLHMLRGHGTGYRIRSLAPCICCGATAQGTGLGLGSLHMLRGHGTGYRIRIRLPAYAAGPRHRELQFERLTRELEVERQIVANQLERCRLGAESPDAASGSSSEKSLPWRSADVSTSGDGKSRLTDSSQSPSFRLRSEGEQLSLYSPEQTSLHERSTGNSRSSTQMNSYSDSGYQDASSYYSSQNLGKAELRMQHSFPGTAGSSTLMRNARAEGQASVQTQGAAAPGRVMRRVSSVPSRTQSPAYASGGSSGVSPSRGSLRASMGAGTGGGGGGGGGGSSSSYGSPIVTEPRPLPSIFSSTTLPGTARSGSPYSSQRNSSPAALRRVGSTNSRTGSVPGVPGPAIAASRTTSPYQALGSEGQQGGASSGLGGSPSRLSGMTAMPQQHYGTAAGLASRAMLHDPTDPYSVTQPYDIYERMVARPDSLSAGGGGDLLLFCPKSNFCSLLCPTSCLVGNECLAPSSSTTSSSPSPSHSSSPSSTTSSFLSLYSSTTSSSTSCCSSTTSSPSPSSTTSSFLSLYSFTPSSSSPSSTTSSFLSLYSFTPSSTTSSFLSLYSFTPSSTTSSSPSPSSTTSSPSPSPSHSSSPSSTTSSSTFRCSSTTSSPSPSSTTSSFLSLYSFTPSSTTSSFLSLYSFTPSSTTSSSPSPSSTTSSPSPSPSHSSSPSSTTSSFLSLYSFTPSSTPSSPSPSSTNSSSTSPSSTTSSSSSSLFFSLLSSFSSHSLCAGGFGRCASKTQPQTPKLAIPLDQSWPGLRSSYASQHSQMGQDLRSAMSPERHITPIYEEHTFQSPLYRSPNHPGMEMAHATHTPLYRTASGVGTLQRSSSQRSAMTYQRSNYALSSAATYADPYRPSQYRQGAAPDDNTRSPSIDSIQKDPREFAWRDPELPEVIHMLQHQFPSVQANAAAYLQHLCFGDNRTKVEVSAPSTPQRQVLCVSPGGIKHLVDLLDHKVLEVQRNACGALRNLVYGKATDDNKVAVRNAGGIPALLRLLRKTVDAEVREVVTGVLWNLSSSFEDDHKLKFHSSLVLRNATGCLRNLSSAGRRPGSRCAAVRGSSTPCSTSSRPVSAPSDFDSKIVENCICTLRNLSYRLELELPPSRLLGAQELDGLLGSESPSKEADYGCWGRKKKKKKRDSQEDQWDGVGPIPGFSKSPKGAEMLWHPAVVKPYLTLLAESSNPATLEGAAGSLQNLSAGNWKFAAYIRAAVRKEKGLPILVELLRMDNDRVVCSVATALRNMALDVRNKELIGKYAMRDLVNRLPGGNTTQLSDETVAAICCTLHEVTSKNMENAKALADTGGIEKLVNITKGRGERFSVKVVKAAAQVLNTLWQYRDLRTIYKKDGWNQNHFVTPVTTLERDRFKSQPVLPTSNLQMSPVHQSAGSATSSPAVLGIKDQRSDYQRAQSTMQFYNYQGDNNVHKNQYTGSAKSSPYYIGSYSSPTREEPRRTQPQYYGDEPGRRNYDTYRMYLHSPHGYEDRYMEDSSAVRYSTADYAPQPLGLKATTNYVDFYSTTRRPSYRAEQYPGSPDSWV</sequence>
<organism evidence="8 9">
    <name type="scientific">Coilia grayii</name>
    <name type="common">Gray's grenadier anchovy</name>
    <dbReference type="NCBI Taxonomy" id="363190"/>
    <lineage>
        <taxon>Eukaryota</taxon>
        <taxon>Metazoa</taxon>
        <taxon>Chordata</taxon>
        <taxon>Craniata</taxon>
        <taxon>Vertebrata</taxon>
        <taxon>Euteleostomi</taxon>
        <taxon>Actinopterygii</taxon>
        <taxon>Neopterygii</taxon>
        <taxon>Teleostei</taxon>
        <taxon>Clupei</taxon>
        <taxon>Clupeiformes</taxon>
        <taxon>Clupeoidei</taxon>
        <taxon>Engraulidae</taxon>
        <taxon>Coilinae</taxon>
        <taxon>Coilia</taxon>
    </lineage>
</organism>
<feature type="region of interest" description="Disordered" evidence="7">
    <location>
        <begin position="1438"/>
        <end position="1481"/>
    </location>
</feature>
<dbReference type="InterPro" id="IPR011989">
    <property type="entry name" value="ARM-like"/>
</dbReference>
<dbReference type="PANTHER" id="PTHR10372">
    <property type="entry name" value="PLAKOPHILLIN-RELATED"/>
    <property type="match status" value="1"/>
</dbReference>
<feature type="compositionally biased region" description="Gly residues" evidence="7">
    <location>
        <begin position="291"/>
        <end position="304"/>
    </location>
</feature>
<dbReference type="PANTHER" id="PTHR10372:SF8">
    <property type="entry name" value="PLAKOPHILIN-4"/>
    <property type="match status" value="1"/>
</dbReference>
<evidence type="ECO:0000256" key="1">
    <source>
        <dbReference type="ARBA" id="ARBA00004282"/>
    </source>
</evidence>
<proteinExistence type="inferred from homology"/>
<feature type="compositionally biased region" description="Gly residues" evidence="7">
    <location>
        <begin position="386"/>
        <end position="397"/>
    </location>
</feature>
<evidence type="ECO:0000256" key="3">
    <source>
        <dbReference type="ARBA" id="ARBA00022737"/>
    </source>
</evidence>
<reference evidence="8 9" key="1">
    <citation type="submission" date="2024-09" db="EMBL/GenBank/DDBJ databases">
        <title>A chromosome-level genome assembly of Gray's grenadier anchovy, Coilia grayii.</title>
        <authorList>
            <person name="Fu Z."/>
        </authorList>
    </citation>
    <scope>NUCLEOTIDE SEQUENCE [LARGE SCALE GENOMIC DNA]</scope>
    <source>
        <strain evidence="8">G4</strain>
        <tissue evidence="8">Muscle</tissue>
    </source>
</reference>
<feature type="region of interest" description="Disordered" evidence="7">
    <location>
        <begin position="705"/>
        <end position="727"/>
    </location>
</feature>
<feature type="compositionally biased region" description="Low complexity" evidence="7">
    <location>
        <begin position="1451"/>
        <end position="1462"/>
    </location>
</feature>
<dbReference type="Proteomes" id="UP001591681">
    <property type="component" value="Unassembled WGS sequence"/>
</dbReference>
<feature type="compositionally biased region" description="Polar residues" evidence="7">
    <location>
        <begin position="1438"/>
        <end position="1450"/>
    </location>
</feature>
<dbReference type="SUPFAM" id="SSF48371">
    <property type="entry name" value="ARM repeat"/>
    <property type="match status" value="1"/>
</dbReference>
<keyword evidence="5" id="KW-0965">Cell junction</keyword>
<evidence type="ECO:0000313" key="8">
    <source>
        <dbReference type="EMBL" id="KAL2081462.1"/>
    </source>
</evidence>
<feature type="compositionally biased region" description="Polar residues" evidence="7">
    <location>
        <begin position="322"/>
        <end position="346"/>
    </location>
</feature>
<feature type="compositionally biased region" description="Low complexity" evidence="7">
    <location>
        <begin position="277"/>
        <end position="290"/>
    </location>
</feature>
<evidence type="ECO:0000256" key="7">
    <source>
        <dbReference type="SAM" id="MobiDB-lite"/>
    </source>
</evidence>
<feature type="compositionally biased region" description="Polar residues" evidence="7">
    <location>
        <begin position="182"/>
        <end position="204"/>
    </location>
</feature>
<evidence type="ECO:0008006" key="10">
    <source>
        <dbReference type="Google" id="ProtNLM"/>
    </source>
</evidence>
<dbReference type="EMBL" id="JBHFQA010000020">
    <property type="protein sequence ID" value="KAL2081462.1"/>
    <property type="molecule type" value="Genomic_DNA"/>
</dbReference>
<feature type="repeat" description="ARM" evidence="6">
    <location>
        <begin position="1233"/>
        <end position="1270"/>
    </location>
</feature>
<feature type="region of interest" description="Disordered" evidence="7">
    <location>
        <begin position="871"/>
        <end position="894"/>
    </location>
</feature>
<feature type="region of interest" description="Disordered" evidence="7">
    <location>
        <begin position="586"/>
        <end position="617"/>
    </location>
</feature>
<feature type="region of interest" description="Disordered" evidence="7">
    <location>
        <begin position="1137"/>
        <end position="1170"/>
    </location>
</feature>
<comment type="caution">
    <text evidence="8">The sequence shown here is derived from an EMBL/GenBank/DDBJ whole genome shotgun (WGS) entry which is preliminary data.</text>
</comment>
<evidence type="ECO:0000256" key="5">
    <source>
        <dbReference type="ARBA" id="ARBA00022949"/>
    </source>
</evidence>
<dbReference type="GO" id="GO:0007155">
    <property type="term" value="P:cell adhesion"/>
    <property type="evidence" value="ECO:0007669"/>
    <property type="project" value="UniProtKB-KW"/>
</dbReference>
<dbReference type="GO" id="GO:0070161">
    <property type="term" value="C:anchoring junction"/>
    <property type="evidence" value="ECO:0007669"/>
    <property type="project" value="UniProtKB-SubCell"/>
</dbReference>
<feature type="region of interest" description="Disordered" evidence="7">
    <location>
        <begin position="236"/>
        <end position="406"/>
    </location>
</feature>
<feature type="region of interest" description="Disordered" evidence="7">
    <location>
        <begin position="117"/>
        <end position="204"/>
    </location>
</feature>
<keyword evidence="3" id="KW-0677">Repeat</keyword>
<feature type="compositionally biased region" description="Polar residues" evidence="7">
    <location>
        <begin position="138"/>
        <end position="157"/>
    </location>
</feature>
<feature type="region of interest" description="Disordered" evidence="7">
    <location>
        <begin position="1064"/>
        <end position="1090"/>
    </location>
</feature>
<feature type="compositionally biased region" description="Polar residues" evidence="7">
    <location>
        <begin position="1077"/>
        <end position="1088"/>
    </location>
</feature>
<dbReference type="InterPro" id="IPR016024">
    <property type="entry name" value="ARM-type_fold"/>
</dbReference>
<evidence type="ECO:0000256" key="4">
    <source>
        <dbReference type="ARBA" id="ARBA00022889"/>
    </source>
</evidence>
<gene>
    <name evidence="8" type="ORF">ACEWY4_023315</name>
</gene>
<accession>A0ABD1J2X6</accession>
<keyword evidence="4" id="KW-0130">Cell adhesion</keyword>
<dbReference type="Gene3D" id="1.25.10.10">
    <property type="entry name" value="Leucine-rich Repeat Variant"/>
    <property type="match status" value="2"/>
</dbReference>
<protein>
    <recommendedName>
        <fullName evidence="10">Plakophilin 4</fullName>
    </recommendedName>
</protein>
<comment type="subcellular location">
    <subcellularLocation>
        <location evidence="1">Cell junction</location>
    </subcellularLocation>
</comment>
<comment type="similarity">
    <text evidence="2">Belongs to the beta-catenin family.</text>
</comment>
<feature type="region of interest" description="Disordered" evidence="7">
    <location>
        <begin position="519"/>
        <end position="538"/>
    </location>
</feature>
<evidence type="ECO:0000256" key="2">
    <source>
        <dbReference type="ARBA" id="ARBA00005462"/>
    </source>
</evidence>
<dbReference type="PROSITE" id="PS50176">
    <property type="entry name" value="ARM_REPEAT"/>
    <property type="match status" value="3"/>
</dbReference>
<feature type="repeat" description="ARM" evidence="6">
    <location>
        <begin position="961"/>
        <end position="1005"/>
    </location>
</feature>
<name>A0ABD1J2X6_9TELE</name>